<keyword evidence="4" id="KW-1185">Reference proteome</keyword>
<name>A0ABT9S2X7_9BURK</name>
<evidence type="ECO:0000256" key="2">
    <source>
        <dbReference type="SAM" id="Phobius"/>
    </source>
</evidence>
<comment type="caution">
    <text evidence="3">The sequence shown here is derived from an EMBL/GenBank/DDBJ whole genome shotgun (WGS) entry which is preliminary data.</text>
</comment>
<evidence type="ECO:0000313" key="4">
    <source>
        <dbReference type="Proteomes" id="UP001226867"/>
    </source>
</evidence>
<evidence type="ECO:0000313" key="3">
    <source>
        <dbReference type="EMBL" id="MDP9898709.1"/>
    </source>
</evidence>
<keyword evidence="2" id="KW-1133">Transmembrane helix</keyword>
<protein>
    <submittedName>
        <fullName evidence="3">Uncharacterized protein</fullName>
    </submittedName>
</protein>
<keyword evidence="2" id="KW-0472">Membrane</keyword>
<feature type="region of interest" description="Disordered" evidence="1">
    <location>
        <begin position="1"/>
        <end position="22"/>
    </location>
</feature>
<sequence>MNTGRPDPTSLQPRPAQVAPAKRVREPQATCLLAGLAIFGAAAGLAAVVWATYDAFDHGAFDMHAAIVEPMLSVLQGGVIRSSELHGLARGLAVSVAGALS</sequence>
<dbReference type="RefSeq" id="WP_307688538.1">
    <property type="nucleotide sequence ID" value="NZ_JAUSRO010000003.1"/>
</dbReference>
<feature type="transmembrane region" description="Helical" evidence="2">
    <location>
        <begin position="31"/>
        <end position="53"/>
    </location>
</feature>
<reference evidence="3 4" key="1">
    <citation type="submission" date="2023-07" db="EMBL/GenBank/DDBJ databases">
        <title>Sorghum-associated microbial communities from plants grown in Nebraska, USA.</title>
        <authorList>
            <person name="Schachtman D."/>
        </authorList>
    </citation>
    <scope>NUCLEOTIDE SEQUENCE [LARGE SCALE GENOMIC DNA]</scope>
    <source>
        <strain evidence="3 4">DS1607</strain>
    </source>
</reference>
<dbReference type="EMBL" id="JAUSRO010000003">
    <property type="protein sequence ID" value="MDP9898709.1"/>
    <property type="molecule type" value="Genomic_DNA"/>
</dbReference>
<evidence type="ECO:0000256" key="1">
    <source>
        <dbReference type="SAM" id="MobiDB-lite"/>
    </source>
</evidence>
<accession>A0ABT9S2X7</accession>
<organism evidence="3 4">
    <name type="scientific">Variovorax ginsengisoli</name>
    <dbReference type="NCBI Taxonomy" id="363844"/>
    <lineage>
        <taxon>Bacteria</taxon>
        <taxon>Pseudomonadati</taxon>
        <taxon>Pseudomonadota</taxon>
        <taxon>Betaproteobacteria</taxon>
        <taxon>Burkholderiales</taxon>
        <taxon>Comamonadaceae</taxon>
        <taxon>Variovorax</taxon>
    </lineage>
</organism>
<keyword evidence="2" id="KW-0812">Transmembrane</keyword>
<proteinExistence type="predicted"/>
<dbReference type="Proteomes" id="UP001226867">
    <property type="component" value="Unassembled WGS sequence"/>
</dbReference>
<gene>
    <name evidence="3" type="ORF">J2W36_000953</name>
</gene>